<evidence type="ECO:0000256" key="1">
    <source>
        <dbReference type="ARBA" id="ARBA00022614"/>
    </source>
</evidence>
<reference evidence="11 12" key="1">
    <citation type="submission" date="2021-02" db="EMBL/GenBank/DDBJ databases">
        <title>Plant Genome Project.</title>
        <authorList>
            <person name="Zhang R.-G."/>
        </authorList>
    </citation>
    <scope>NUCLEOTIDE SEQUENCE [LARGE SCALE GENOMIC DNA]</scope>
    <source>
        <tissue evidence="11">Leaves</tissue>
    </source>
</reference>
<dbReference type="InterPro" id="IPR036388">
    <property type="entry name" value="WH-like_DNA-bd_sf"/>
</dbReference>
<dbReference type="InterPro" id="IPR032675">
    <property type="entry name" value="LRR_dom_sf"/>
</dbReference>
<protein>
    <recommendedName>
        <fullName evidence="13">Disease resistance protein RGA3</fullName>
    </recommendedName>
</protein>
<dbReference type="Gene3D" id="3.40.50.300">
    <property type="entry name" value="P-loop containing nucleotide triphosphate hydrolases"/>
    <property type="match status" value="1"/>
</dbReference>
<feature type="domain" description="Disease resistance N-terminal" evidence="7">
    <location>
        <begin position="7"/>
        <end position="91"/>
    </location>
</feature>
<keyword evidence="1" id="KW-0433">Leucine-rich repeat</keyword>
<dbReference type="CDD" id="cd14798">
    <property type="entry name" value="RX-CC_like"/>
    <property type="match status" value="1"/>
</dbReference>
<evidence type="ECO:0000259" key="6">
    <source>
        <dbReference type="Pfam" id="PF00931"/>
    </source>
</evidence>
<dbReference type="Pfam" id="PF25019">
    <property type="entry name" value="LRR_R13L1-DRL21"/>
    <property type="match status" value="1"/>
</dbReference>
<evidence type="ECO:0000259" key="10">
    <source>
        <dbReference type="Pfam" id="PF25019"/>
    </source>
</evidence>
<dbReference type="Proteomes" id="UP000827721">
    <property type="component" value="Unassembled WGS sequence"/>
</dbReference>
<keyword evidence="5" id="KW-0067">ATP-binding</keyword>
<evidence type="ECO:0000256" key="4">
    <source>
        <dbReference type="ARBA" id="ARBA00022821"/>
    </source>
</evidence>
<keyword evidence="2" id="KW-0677">Repeat</keyword>
<feature type="domain" description="Disease resistance R13L4/SHOC-2-like LRR" evidence="9">
    <location>
        <begin position="868"/>
        <end position="1047"/>
    </location>
</feature>
<sequence>MADALFEFLLGKLDSLIQKEVGLIWGVDREMKRLQSLLSTIQAVLEDAEEKQIKEKALRDWLRKLKAAAYKVDDILDGCATEAALLESKGQYSSLTNEVLTSFFSSLRPHNILFRHKIGSRMRDIRERLDETAEERSKFHLIEGGAERRSDVITNRQTGSVLTQSRVYGRDEDKARTVECLVEKVSGFDGVSVYPIVGLGGLGKTTLAQTVINDERIGSHFELRIWVCVSEDFSVRRIIKAIIESATRAACEDLQLDPLQKRLQEILNRKRYLLVLDNVWNEDRDNWESLKSVLACGSKGASVIVTTRITTVASFMGTMPLHQLSGLTEDDCWSLFKERAFGHETEERPNLVELGKKIVKKCGGVPLAVKCLGSMMNYRRDESQWLSVVKSELWTLPQPENSILPALRLSYSNLPSKLRQCFAFCAIFPKDFVIEKEFLIQLWMASGFIPFTESLDPEDIGNEFCNELCWRSFLEDLGEDDYGFSKGFKMHDLVHDLAQSIMEDECLIQNIESSANVPKRTFHYASIGNLLEPYIFPNALYQVETLRTFILHNLSWSNDFAFSCDFSRLSSLRVLDARECLDFGFPSGLSETKNLSSSISRLTHLREVVSLNLGGMLHIRNLRSVENPQDAKEANLVEKRNLRKLYLSWTNYNNEDDDNNLPSHEEAEKVLEALKPHANLVEFVISGYIGAKFPFWMGDNILNNVVSIKLEDCHNCSQLPPLALLPSLRYLVLSRMSQVVYIDDHFQSDGTRRGFPSLQSLTIENLPSLQGFSREDCRELFPCLTSLQIQRCPKLTLPHLPSVELLNVSDCNEVVLGSISNLKSLIWLSVSDNSELSYLPHGMLLNLTSLKELHISSFWKLKCLPTELVSLTALETLEIWECHEFESLPEQGMEGLKCLKYLFLGECFKLTSLPGEIQHLSCLETLTLTWCSELEALPDGIKYLTSLHMLELRGIEWAVLPEVLRYVPALQFLWIMQCPNLASLPHWLGDLTSLQALSIQNCPELTSLPASIQGLKNLQKLDIVGCPELVKRCEKETGEDWYKISHIPDVYLSTH</sequence>
<dbReference type="Pfam" id="PF00931">
    <property type="entry name" value="NB-ARC"/>
    <property type="match status" value="1"/>
</dbReference>
<evidence type="ECO:0000313" key="11">
    <source>
        <dbReference type="EMBL" id="KAH7543743.1"/>
    </source>
</evidence>
<gene>
    <name evidence="11" type="ORF">JRO89_XS15G0010000</name>
</gene>
<dbReference type="Pfam" id="PF23559">
    <property type="entry name" value="WHD_DRP"/>
    <property type="match status" value="1"/>
</dbReference>
<dbReference type="SUPFAM" id="SSF52540">
    <property type="entry name" value="P-loop containing nucleoside triphosphate hydrolases"/>
    <property type="match status" value="1"/>
</dbReference>
<comment type="caution">
    <text evidence="11">The sequence shown here is derived from an EMBL/GenBank/DDBJ whole genome shotgun (WGS) entry which is preliminary data.</text>
</comment>
<dbReference type="InterPro" id="IPR055414">
    <property type="entry name" value="LRR_R13L4/SHOC2-like"/>
</dbReference>
<dbReference type="InterPro" id="IPR058922">
    <property type="entry name" value="WHD_DRP"/>
</dbReference>
<dbReference type="Gene3D" id="1.10.8.430">
    <property type="entry name" value="Helical domain of apoptotic protease-activating factors"/>
    <property type="match status" value="1"/>
</dbReference>
<dbReference type="Pfam" id="PF23598">
    <property type="entry name" value="LRR_14"/>
    <property type="match status" value="1"/>
</dbReference>
<name>A0ABQ8H0M1_9ROSI</name>
<keyword evidence="3" id="KW-0547">Nucleotide-binding</keyword>
<keyword evidence="12" id="KW-1185">Reference proteome</keyword>
<feature type="domain" description="R13L1/DRL21-like LRR repeat region" evidence="10">
    <location>
        <begin position="607"/>
        <end position="736"/>
    </location>
</feature>
<evidence type="ECO:0000259" key="8">
    <source>
        <dbReference type="Pfam" id="PF23559"/>
    </source>
</evidence>
<dbReference type="Gene3D" id="3.80.10.10">
    <property type="entry name" value="Ribonuclease Inhibitor"/>
    <property type="match status" value="3"/>
</dbReference>
<accession>A0ABQ8H0M1</accession>
<dbReference type="PRINTS" id="PR00364">
    <property type="entry name" value="DISEASERSIST"/>
</dbReference>
<feature type="domain" description="NB-ARC" evidence="6">
    <location>
        <begin position="177"/>
        <end position="344"/>
    </location>
</feature>
<dbReference type="InterPro" id="IPR042197">
    <property type="entry name" value="Apaf_helical"/>
</dbReference>
<proteinExistence type="predicted"/>
<dbReference type="Gene3D" id="1.20.5.4130">
    <property type="match status" value="1"/>
</dbReference>
<dbReference type="SUPFAM" id="SSF52058">
    <property type="entry name" value="L domain-like"/>
    <property type="match status" value="1"/>
</dbReference>
<dbReference type="InterPro" id="IPR038005">
    <property type="entry name" value="RX-like_CC"/>
</dbReference>
<dbReference type="InterPro" id="IPR002182">
    <property type="entry name" value="NB-ARC"/>
</dbReference>
<dbReference type="InterPro" id="IPR041118">
    <property type="entry name" value="Rx_N"/>
</dbReference>
<evidence type="ECO:0000313" key="12">
    <source>
        <dbReference type="Proteomes" id="UP000827721"/>
    </source>
</evidence>
<dbReference type="EMBL" id="JAFEMO010000015">
    <property type="protein sequence ID" value="KAH7543743.1"/>
    <property type="molecule type" value="Genomic_DNA"/>
</dbReference>
<keyword evidence="4" id="KW-0611">Plant defense</keyword>
<evidence type="ECO:0008006" key="13">
    <source>
        <dbReference type="Google" id="ProtNLM"/>
    </source>
</evidence>
<organism evidence="11 12">
    <name type="scientific">Xanthoceras sorbifolium</name>
    <dbReference type="NCBI Taxonomy" id="99658"/>
    <lineage>
        <taxon>Eukaryota</taxon>
        <taxon>Viridiplantae</taxon>
        <taxon>Streptophyta</taxon>
        <taxon>Embryophyta</taxon>
        <taxon>Tracheophyta</taxon>
        <taxon>Spermatophyta</taxon>
        <taxon>Magnoliopsida</taxon>
        <taxon>eudicotyledons</taxon>
        <taxon>Gunneridae</taxon>
        <taxon>Pentapetalae</taxon>
        <taxon>rosids</taxon>
        <taxon>malvids</taxon>
        <taxon>Sapindales</taxon>
        <taxon>Sapindaceae</taxon>
        <taxon>Xanthoceroideae</taxon>
        <taxon>Xanthoceras</taxon>
    </lineage>
</organism>
<dbReference type="InterPro" id="IPR056789">
    <property type="entry name" value="LRR_R13L1-DRL21"/>
</dbReference>
<evidence type="ECO:0000256" key="3">
    <source>
        <dbReference type="ARBA" id="ARBA00022741"/>
    </source>
</evidence>
<evidence type="ECO:0000259" key="7">
    <source>
        <dbReference type="Pfam" id="PF18052"/>
    </source>
</evidence>
<dbReference type="SUPFAM" id="SSF52047">
    <property type="entry name" value="RNI-like"/>
    <property type="match status" value="1"/>
</dbReference>
<evidence type="ECO:0000259" key="9">
    <source>
        <dbReference type="Pfam" id="PF23598"/>
    </source>
</evidence>
<dbReference type="PANTHER" id="PTHR36766">
    <property type="entry name" value="PLANT BROAD-SPECTRUM MILDEW RESISTANCE PROTEIN RPW8"/>
    <property type="match status" value="1"/>
</dbReference>
<dbReference type="InterPro" id="IPR027417">
    <property type="entry name" value="P-loop_NTPase"/>
</dbReference>
<evidence type="ECO:0000256" key="5">
    <source>
        <dbReference type="ARBA" id="ARBA00022840"/>
    </source>
</evidence>
<feature type="domain" description="Disease resistance protein winged helix" evidence="8">
    <location>
        <begin position="427"/>
        <end position="498"/>
    </location>
</feature>
<dbReference type="PANTHER" id="PTHR36766:SF42">
    <property type="entry name" value="NB-ARC DOMAIN DISEASE RESISTANCE PROTEIN"/>
    <property type="match status" value="1"/>
</dbReference>
<dbReference type="Pfam" id="PF18052">
    <property type="entry name" value="Rx_N"/>
    <property type="match status" value="1"/>
</dbReference>
<dbReference type="Gene3D" id="1.10.10.10">
    <property type="entry name" value="Winged helix-like DNA-binding domain superfamily/Winged helix DNA-binding domain"/>
    <property type="match status" value="1"/>
</dbReference>
<evidence type="ECO:0000256" key="2">
    <source>
        <dbReference type="ARBA" id="ARBA00022737"/>
    </source>
</evidence>